<reference evidence="4" key="1">
    <citation type="submission" date="2016-06" db="UniProtKB">
        <authorList>
            <consortium name="WormBaseParasite"/>
        </authorList>
    </citation>
    <scope>IDENTIFICATION</scope>
</reference>
<dbReference type="WBParaSite" id="SSLN_0000786801-mRNA-1">
    <property type="protein sequence ID" value="SSLN_0000786801-mRNA-1"/>
    <property type="gene ID" value="SSLN_0000786801"/>
</dbReference>
<dbReference type="EMBL" id="UYSU01034217">
    <property type="protein sequence ID" value="VDL93971.1"/>
    <property type="molecule type" value="Genomic_DNA"/>
</dbReference>
<dbReference type="Proteomes" id="UP000275846">
    <property type="component" value="Unassembled WGS sequence"/>
</dbReference>
<evidence type="ECO:0000313" key="3">
    <source>
        <dbReference type="Proteomes" id="UP000275846"/>
    </source>
</evidence>
<evidence type="ECO:0000313" key="4">
    <source>
        <dbReference type="WBParaSite" id="SSLN_0000786801-mRNA-1"/>
    </source>
</evidence>
<evidence type="ECO:0000256" key="1">
    <source>
        <dbReference type="SAM" id="MobiDB-lite"/>
    </source>
</evidence>
<protein>
    <submittedName>
        <fullName evidence="2 4">Uncharacterized protein</fullName>
    </submittedName>
</protein>
<dbReference type="AlphaFoldDB" id="A0A183STN8"/>
<keyword evidence="3" id="KW-1185">Reference proteome</keyword>
<feature type="region of interest" description="Disordered" evidence="1">
    <location>
        <begin position="115"/>
        <end position="134"/>
    </location>
</feature>
<gene>
    <name evidence="2" type="ORF">SSLN_LOCUS7586</name>
</gene>
<reference evidence="2 3" key="2">
    <citation type="submission" date="2018-11" db="EMBL/GenBank/DDBJ databases">
        <authorList>
            <consortium name="Pathogen Informatics"/>
        </authorList>
    </citation>
    <scope>NUCLEOTIDE SEQUENCE [LARGE SCALE GENOMIC DNA]</scope>
    <source>
        <strain evidence="2 3">NST_G2</strain>
    </source>
</reference>
<proteinExistence type="predicted"/>
<accession>A0A183STN8</accession>
<organism evidence="4">
    <name type="scientific">Schistocephalus solidus</name>
    <name type="common">Tapeworm</name>
    <dbReference type="NCBI Taxonomy" id="70667"/>
    <lineage>
        <taxon>Eukaryota</taxon>
        <taxon>Metazoa</taxon>
        <taxon>Spiralia</taxon>
        <taxon>Lophotrochozoa</taxon>
        <taxon>Platyhelminthes</taxon>
        <taxon>Cestoda</taxon>
        <taxon>Eucestoda</taxon>
        <taxon>Diphyllobothriidea</taxon>
        <taxon>Diphyllobothriidae</taxon>
        <taxon>Schistocephalus</taxon>
    </lineage>
</organism>
<sequence>MYLRPPQAGTELSPLAPRIWVLPSGHTPCNHHDQQAKPGEGLQCCRCLQTRYVCALPSAHLPLPASLPFPHSTFPSPLLSPLLPLSSAPSSLLSFLLPNSSSLLPFTLPSSPLPLPTPCPPTPRSKTSYGEGDMQSPCVTNNGAVSETFTLTNEVKQGCALAPTILFLMFSAYRDERPWIRIAYQMDDRILERGGHESTAPHTTYNAARINFNGDQLKSVATFTYLSSNLSAAPKVNITISLLLLVRLSLISMISMNDDETGSNSYTETTPCPIFQFLVNPGQDDAVGNKFGGCSTPRVGTVVQRRRLAVVGWRHKWAVGGGEDVTENGVVASSQWEVLELESGKLLVAGRTSTALFSSHPREVNRRSGLEISDGKNVSHYIP</sequence>
<name>A0A183STN8_SCHSO</name>
<evidence type="ECO:0000313" key="2">
    <source>
        <dbReference type="EMBL" id="VDL93971.1"/>
    </source>
</evidence>